<proteinExistence type="predicted"/>
<dbReference type="PANTHER" id="PTHR46401">
    <property type="entry name" value="GLYCOSYLTRANSFERASE WBBK-RELATED"/>
    <property type="match status" value="1"/>
</dbReference>
<dbReference type="InterPro" id="IPR028098">
    <property type="entry name" value="Glyco_trans_4-like_N"/>
</dbReference>
<dbReference type="Gene3D" id="3.40.50.2000">
    <property type="entry name" value="Glycogen Phosphorylase B"/>
    <property type="match status" value="2"/>
</dbReference>
<dbReference type="Pfam" id="PF00534">
    <property type="entry name" value="Glycos_transf_1"/>
    <property type="match status" value="1"/>
</dbReference>
<dbReference type="EMBL" id="AP023322">
    <property type="protein sequence ID" value="BCI64068.1"/>
    <property type="molecule type" value="Genomic_DNA"/>
</dbReference>
<evidence type="ECO:0000259" key="3">
    <source>
        <dbReference type="Pfam" id="PF13439"/>
    </source>
</evidence>
<dbReference type="Pfam" id="PF13439">
    <property type="entry name" value="Glyco_transf_4"/>
    <property type="match status" value="1"/>
</dbReference>
<keyword evidence="1 4" id="KW-0808">Transferase</keyword>
<dbReference type="AlphaFoldDB" id="A0A7G1I0Y3"/>
<gene>
    <name evidence="4" type="ORF">Cop2CBH44_24210</name>
</gene>
<organism evidence="4 5">
    <name type="scientific">Coprobacter secundus subsp. similis</name>
    <dbReference type="NCBI Taxonomy" id="2751153"/>
    <lineage>
        <taxon>Bacteria</taxon>
        <taxon>Pseudomonadati</taxon>
        <taxon>Bacteroidota</taxon>
        <taxon>Bacteroidia</taxon>
        <taxon>Bacteroidales</taxon>
        <taxon>Barnesiellaceae</taxon>
        <taxon>Coprobacter</taxon>
    </lineage>
</organism>
<evidence type="ECO:0000313" key="4">
    <source>
        <dbReference type="EMBL" id="BCI64068.1"/>
    </source>
</evidence>
<accession>A0A7G1I0Y3</accession>
<dbReference type="SUPFAM" id="SSF53756">
    <property type="entry name" value="UDP-Glycosyltransferase/glycogen phosphorylase"/>
    <property type="match status" value="1"/>
</dbReference>
<sequence>MKNRIDKKLKRKKRINRKEMIIGLDAKRAVANHTGLGNYSRFMVDILATYHEGHNYRLFIPKKKKNSSYDKLLTHVNVHSELPQTTTMKRFSSLWRSFFIKKDLLKKGVQLYHGLSNELPIGIHKTGIKSVVTIHDLIFLRYPEYYKPIDRKIYNFKFKYACHVADRIVAISECTKRDIMNFYQIPAEKIDVVYQGCDPQYSEIVSEQKKKQVKETYQLPEKYILNVGSIETRKNLMLALEALKDIPADIHLVAVGKKTPYVDSLMEYANENGLNDRLHLIHNLPHSDLPAVYQQALMFVYPSRFEGFGIPIIEAMHSQLPVIAATGSCLEEAGGAHSIYVDPDDVKGMTNAILRILSDKELREKMITEGNKYLQRFREDVLADDMNRVYNKCFATANDRIPIQAIQTVPYQSRKLAASDK</sequence>
<protein>
    <submittedName>
        <fullName evidence="4">Glycosyl transferase family 1</fullName>
    </submittedName>
</protein>
<evidence type="ECO:0000256" key="1">
    <source>
        <dbReference type="ARBA" id="ARBA00022679"/>
    </source>
</evidence>
<dbReference type="PANTHER" id="PTHR46401:SF2">
    <property type="entry name" value="GLYCOSYLTRANSFERASE WBBK-RELATED"/>
    <property type="match status" value="1"/>
</dbReference>
<name>A0A7G1I0Y3_9BACT</name>
<dbReference type="KEGG" id="copr:Cop2CBH44_24210"/>
<evidence type="ECO:0000313" key="5">
    <source>
        <dbReference type="Proteomes" id="UP000594042"/>
    </source>
</evidence>
<evidence type="ECO:0000259" key="2">
    <source>
        <dbReference type="Pfam" id="PF00534"/>
    </source>
</evidence>
<feature type="domain" description="Glycosyltransferase subfamily 4-like N-terminal" evidence="3">
    <location>
        <begin position="52"/>
        <end position="200"/>
    </location>
</feature>
<dbReference type="InterPro" id="IPR001296">
    <property type="entry name" value="Glyco_trans_1"/>
</dbReference>
<dbReference type="CDD" id="cd03809">
    <property type="entry name" value="GT4_MtfB-like"/>
    <property type="match status" value="1"/>
</dbReference>
<dbReference type="Proteomes" id="UP000594042">
    <property type="component" value="Chromosome"/>
</dbReference>
<keyword evidence="5" id="KW-1185">Reference proteome</keyword>
<reference evidence="5" key="1">
    <citation type="submission" date="2020-07" db="EMBL/GenBank/DDBJ databases">
        <title>Complete genome sequencing of Coprobacter sp. strain 2CBH44.</title>
        <authorList>
            <person name="Sakamoto M."/>
            <person name="Murakami T."/>
            <person name="Mori H."/>
        </authorList>
    </citation>
    <scope>NUCLEOTIDE SEQUENCE [LARGE SCALE GENOMIC DNA]</scope>
    <source>
        <strain evidence="5">2CBH44</strain>
    </source>
</reference>
<dbReference type="GO" id="GO:0016757">
    <property type="term" value="F:glycosyltransferase activity"/>
    <property type="evidence" value="ECO:0007669"/>
    <property type="project" value="InterPro"/>
</dbReference>
<feature type="domain" description="Glycosyl transferase family 1" evidence="2">
    <location>
        <begin position="210"/>
        <end position="372"/>
    </location>
</feature>